<evidence type="ECO:0000259" key="3">
    <source>
        <dbReference type="Pfam" id="PF13847"/>
    </source>
</evidence>
<reference key="1">
    <citation type="submission" date="2010-11" db="EMBL/GenBank/DDBJ databases">
        <title>The complete sequence of chromosome of Isophaera pallida ATCC 43644.</title>
        <authorList>
            <consortium name="US DOE Joint Genome Institute (JGI-PGF)"/>
            <person name="Lucas S."/>
            <person name="Copeland A."/>
            <person name="Lapidus A."/>
            <person name="Bruce D."/>
            <person name="Goodwin L."/>
            <person name="Pitluck S."/>
            <person name="Kyrpides N."/>
            <person name="Mavromatis K."/>
            <person name="Pagani I."/>
            <person name="Ivanova N."/>
            <person name="Saunders E."/>
            <person name="Brettin T."/>
            <person name="Detter J.C."/>
            <person name="Han C."/>
            <person name="Tapia R."/>
            <person name="Land M."/>
            <person name="Hauser L."/>
            <person name="Markowitz V."/>
            <person name="Cheng J.-F."/>
            <person name="Hugenholtz P."/>
            <person name="Woyke T."/>
            <person name="Wu D."/>
            <person name="Eisen J.A."/>
        </authorList>
    </citation>
    <scope>NUCLEOTIDE SEQUENCE</scope>
    <source>
        <strain>ATCC 43644</strain>
    </source>
</reference>
<gene>
    <name evidence="4" type="ordered locus">Isop_3172</name>
</gene>
<dbReference type="STRING" id="575540.Isop_3172"/>
<evidence type="ECO:0000256" key="2">
    <source>
        <dbReference type="SAM" id="MobiDB-lite"/>
    </source>
</evidence>
<dbReference type="GO" id="GO:0008168">
    <property type="term" value="F:methyltransferase activity"/>
    <property type="evidence" value="ECO:0007669"/>
    <property type="project" value="UniProtKB-KW"/>
</dbReference>
<dbReference type="Proteomes" id="UP000008631">
    <property type="component" value="Chromosome"/>
</dbReference>
<dbReference type="Pfam" id="PF13847">
    <property type="entry name" value="Methyltransf_31"/>
    <property type="match status" value="1"/>
</dbReference>
<accession>E8R406</accession>
<feature type="domain" description="Methyltransferase" evidence="3">
    <location>
        <begin position="129"/>
        <end position="249"/>
    </location>
</feature>
<proteinExistence type="predicted"/>
<feature type="region of interest" description="Disordered" evidence="2">
    <location>
        <begin position="291"/>
        <end position="316"/>
    </location>
</feature>
<sequence length="316" mass="34965">MSPLTQDYIRFRSWTAWVSAVLLTWSITLLAPLNASALLDDPPAASPTTQPPDAKPDHDHDDDDHDHDAKTKGRKPSSIRRPAHRHTGKTYMGREIADVMSYLGAPWLFRPERIAEERPDEMLAALKIKPGMVVADVGAGAGFHTLRLARLVGPTGTVIATDVQPQMIQLLRNNVRQARLTNVKPVVCTHDDAKLPKGAVDLVLMVDVYHEAANPEALLKDIKAALKPDGRLVLVEFRAEDPNVPIKEEHKMTVAQMRKEIEPQGFRLAEKLDFLPWQHILIFENLANPPASTGVPKTDGDGRVPSDNSGSGRRRN</sequence>
<dbReference type="OrthoDB" id="9784101at2"/>
<feature type="compositionally biased region" description="Polar residues" evidence="2">
    <location>
        <begin position="306"/>
        <end position="316"/>
    </location>
</feature>
<dbReference type="AlphaFoldDB" id="E8R406"/>
<dbReference type="PANTHER" id="PTHR43861">
    <property type="entry name" value="TRANS-ACONITATE 2-METHYLTRANSFERASE-RELATED"/>
    <property type="match status" value="1"/>
</dbReference>
<dbReference type="InParanoid" id="E8R406"/>
<evidence type="ECO:0000256" key="1">
    <source>
        <dbReference type="ARBA" id="ARBA00022679"/>
    </source>
</evidence>
<dbReference type="HOGENOM" id="CLU_879348_0_0_0"/>
<dbReference type="GO" id="GO:0032259">
    <property type="term" value="P:methylation"/>
    <property type="evidence" value="ECO:0007669"/>
    <property type="project" value="UniProtKB-KW"/>
</dbReference>
<dbReference type="InterPro" id="IPR025714">
    <property type="entry name" value="Methyltranfer_dom"/>
</dbReference>
<feature type="compositionally biased region" description="Basic residues" evidence="2">
    <location>
        <begin position="72"/>
        <end position="88"/>
    </location>
</feature>
<dbReference type="Gene3D" id="3.40.50.150">
    <property type="entry name" value="Vaccinia Virus protein VP39"/>
    <property type="match status" value="1"/>
</dbReference>
<organism evidence="4 5">
    <name type="scientific">Isosphaera pallida (strain ATCC 43644 / DSM 9630 / IS1B)</name>
    <dbReference type="NCBI Taxonomy" id="575540"/>
    <lineage>
        <taxon>Bacteria</taxon>
        <taxon>Pseudomonadati</taxon>
        <taxon>Planctomycetota</taxon>
        <taxon>Planctomycetia</taxon>
        <taxon>Isosphaerales</taxon>
        <taxon>Isosphaeraceae</taxon>
        <taxon>Isosphaera</taxon>
    </lineage>
</organism>
<name>E8R406_ISOPI</name>
<evidence type="ECO:0000313" key="5">
    <source>
        <dbReference type="Proteomes" id="UP000008631"/>
    </source>
</evidence>
<dbReference type="SUPFAM" id="SSF53335">
    <property type="entry name" value="S-adenosyl-L-methionine-dependent methyltransferases"/>
    <property type="match status" value="1"/>
</dbReference>
<dbReference type="InterPro" id="IPR029063">
    <property type="entry name" value="SAM-dependent_MTases_sf"/>
</dbReference>
<protein>
    <submittedName>
        <fullName evidence="4">Methyltransferase type 11</fullName>
    </submittedName>
</protein>
<keyword evidence="1" id="KW-0808">Transferase</keyword>
<dbReference type="KEGG" id="ipa:Isop_3172"/>
<evidence type="ECO:0000313" key="4">
    <source>
        <dbReference type="EMBL" id="ADV63736.1"/>
    </source>
</evidence>
<dbReference type="CDD" id="cd02440">
    <property type="entry name" value="AdoMet_MTases"/>
    <property type="match status" value="1"/>
</dbReference>
<dbReference type="RefSeq" id="WP_013566024.1">
    <property type="nucleotide sequence ID" value="NC_014962.1"/>
</dbReference>
<dbReference type="eggNOG" id="COG4798">
    <property type="taxonomic scope" value="Bacteria"/>
</dbReference>
<dbReference type="EMBL" id="CP002353">
    <property type="protein sequence ID" value="ADV63736.1"/>
    <property type="molecule type" value="Genomic_DNA"/>
</dbReference>
<keyword evidence="4" id="KW-0489">Methyltransferase</keyword>
<feature type="region of interest" description="Disordered" evidence="2">
    <location>
        <begin position="41"/>
        <end position="90"/>
    </location>
</feature>
<keyword evidence="5" id="KW-1185">Reference proteome</keyword>
<reference evidence="4 5" key="2">
    <citation type="journal article" date="2011" name="Stand. Genomic Sci.">
        <title>Complete genome sequence of Isosphaera pallida type strain (IS1B).</title>
        <authorList>
            <consortium name="US DOE Joint Genome Institute (JGI-PGF)"/>
            <person name="Goker M."/>
            <person name="Cleland D."/>
            <person name="Saunders E."/>
            <person name="Lapidus A."/>
            <person name="Nolan M."/>
            <person name="Lucas S."/>
            <person name="Hammon N."/>
            <person name="Deshpande S."/>
            <person name="Cheng J.F."/>
            <person name="Tapia R."/>
            <person name="Han C."/>
            <person name="Goodwin L."/>
            <person name="Pitluck S."/>
            <person name="Liolios K."/>
            <person name="Pagani I."/>
            <person name="Ivanova N."/>
            <person name="Mavromatis K."/>
            <person name="Pati A."/>
            <person name="Chen A."/>
            <person name="Palaniappan K."/>
            <person name="Land M."/>
            <person name="Hauser L."/>
            <person name="Chang Y.J."/>
            <person name="Jeffries C.D."/>
            <person name="Detter J.C."/>
            <person name="Beck B."/>
            <person name="Woyke T."/>
            <person name="Bristow J."/>
            <person name="Eisen J.A."/>
            <person name="Markowitz V."/>
            <person name="Hugenholtz P."/>
            <person name="Kyrpides N.C."/>
            <person name="Klenk H.P."/>
        </authorList>
    </citation>
    <scope>NUCLEOTIDE SEQUENCE [LARGE SCALE GENOMIC DNA]</scope>
    <source>
        <strain evidence="5">ATCC 43644 / DSM 9630 / IS1B</strain>
    </source>
</reference>
<dbReference type="PANTHER" id="PTHR43861:SF3">
    <property type="entry name" value="PUTATIVE (AFU_ORTHOLOGUE AFUA_2G14390)-RELATED"/>
    <property type="match status" value="1"/>
</dbReference>